<dbReference type="PANTHER" id="PTHR33099">
    <property type="entry name" value="FE2OG DIOXYGENASE DOMAIN-CONTAINING PROTEIN"/>
    <property type="match status" value="1"/>
</dbReference>
<dbReference type="VEuPathDB" id="FungiDB:PC110_g2083"/>
<gene>
    <name evidence="3" type="ORF">JG687_00006036</name>
</gene>
<dbReference type="Pfam" id="PF13640">
    <property type="entry name" value="2OG-FeII_Oxy_3"/>
    <property type="match status" value="1"/>
</dbReference>
<dbReference type="AlphaFoldDB" id="A0A8T1UP20"/>
<dbReference type="PANTHER" id="PTHR33099:SF7">
    <property type="entry name" value="MYND-TYPE DOMAIN-CONTAINING PROTEIN"/>
    <property type="match status" value="1"/>
</dbReference>
<comment type="caution">
    <text evidence="3">The sequence shown here is derived from an EMBL/GenBank/DDBJ whole genome shotgun (WGS) entry which is preliminary data.</text>
</comment>
<name>A0A8T1UP20_9STRA</name>
<reference evidence="3" key="1">
    <citation type="submission" date="2021-01" db="EMBL/GenBank/DDBJ databases">
        <title>Phytophthora aleatoria, a newly-described species from Pinus radiata is distinct from Phytophthora cactorum isolates based on comparative genomics.</title>
        <authorList>
            <person name="Mcdougal R."/>
            <person name="Panda P."/>
            <person name="Williams N."/>
            <person name="Studholme D.J."/>
        </authorList>
    </citation>
    <scope>NUCLEOTIDE SEQUENCE</scope>
    <source>
        <strain evidence="3">NZFS 3830</strain>
    </source>
</reference>
<evidence type="ECO:0000313" key="4">
    <source>
        <dbReference type="Proteomes" id="UP000688947"/>
    </source>
</evidence>
<proteinExistence type="predicted"/>
<evidence type="ECO:0000313" key="3">
    <source>
        <dbReference type="EMBL" id="KAG6964324.1"/>
    </source>
</evidence>
<feature type="compositionally biased region" description="Basic and acidic residues" evidence="1">
    <location>
        <begin position="22"/>
        <end position="35"/>
    </location>
</feature>
<dbReference type="InterPro" id="IPR044862">
    <property type="entry name" value="Pro_4_hyd_alph_FE2OG_OXY"/>
</dbReference>
<feature type="domain" description="Fe2OG dioxygenase" evidence="2">
    <location>
        <begin position="340"/>
        <end position="441"/>
    </location>
</feature>
<sequence>MESSSESRDSEKPYVGESNAEIGERVGKHQESKKDGEVATIEVQLPSEHSGGVLIVYRGRELEEVTSGFQLILKFSLSLPSEMQHLKDAKGDKPLSEELADVLRQIEPEDECFALQLEGHYKEEDIQSRGADALSKMDKTRYRALLEANSLVPEDKALVFYIAQLSRAVQQAHKDPKWKAKYAFWQDYDRKDSVSWYSVDGKKYGDAVRTIWCVLYKLLALSYCCVEVARVSEVLGRADKQAGEYSFGGKADTLPAIPGIYINDVGPISIPLRKHDTAKLIEKCEKSPFGHNFDTKMDDNVRKSWQLEPSQVEFKNPLWKTGLYDLTRKITERLGYTDARLECVLYKLLVYEEGGHFAKHQDTEKEDGMIATLVVQLPSLHEGGDLVIYSNGEAKHRHDFGKADDTAAFLPHYAVHYADAEHALEKVTKGFRLALVYSICLPKEQHHLKRVSDKPLSDDLLSAISMVSDGNESFALLLSHEYTEKSIVDFGCEALKGVDRVRFGALEEANALVAADKKLNFYIAELTHFVLFAEHYDEAGWFECERDPALVNFFFTELCPGLGGIGENETLIPSLVAIIRKYDWCEVGPALLSSLSKPNRYTWNPIGKDGLSEVELTLQVIDALDGGDAQKALLEMVLEEAMELKDELLCSPKLVPLFCKWSRRSSDDNNFKNFSEKLSHMDPGLLGPVIEGISQISADGDKTGELFELAKSIVPKRVEWLNGKIGELNKPFTWEMTDAKFCDSPEVQEFLRGPEASMDTKNDFTFDDFKEADDFAKTSLANQRGASFTMEAAGSDKDAYLKITKTRKWFDDRQKILEQYKAEVSNLMEHFGEKTDGGDKKRARHQ</sequence>
<dbReference type="InterPro" id="IPR005123">
    <property type="entry name" value="Oxoglu/Fe-dep_dioxygenase_dom"/>
</dbReference>
<dbReference type="OrthoDB" id="124619at2759"/>
<evidence type="ECO:0000259" key="2">
    <source>
        <dbReference type="PROSITE" id="PS51471"/>
    </source>
</evidence>
<organism evidence="3 4">
    <name type="scientific">Phytophthora cactorum</name>
    <dbReference type="NCBI Taxonomy" id="29920"/>
    <lineage>
        <taxon>Eukaryota</taxon>
        <taxon>Sar</taxon>
        <taxon>Stramenopiles</taxon>
        <taxon>Oomycota</taxon>
        <taxon>Peronosporomycetes</taxon>
        <taxon>Peronosporales</taxon>
        <taxon>Peronosporaceae</taxon>
        <taxon>Phytophthora</taxon>
    </lineage>
</organism>
<dbReference type="PROSITE" id="PS51471">
    <property type="entry name" value="FE2OG_OXY"/>
    <property type="match status" value="1"/>
</dbReference>
<protein>
    <recommendedName>
        <fullName evidence="2">Fe2OG dioxygenase domain-containing protein</fullName>
    </recommendedName>
</protein>
<feature type="region of interest" description="Disordered" evidence="1">
    <location>
        <begin position="1"/>
        <end position="35"/>
    </location>
</feature>
<evidence type="ECO:0000256" key="1">
    <source>
        <dbReference type="SAM" id="MobiDB-lite"/>
    </source>
</evidence>
<dbReference type="VEuPathDB" id="FungiDB:PC110_g2084"/>
<dbReference type="EMBL" id="JAENGZ010000239">
    <property type="protein sequence ID" value="KAG6964324.1"/>
    <property type="molecule type" value="Genomic_DNA"/>
</dbReference>
<dbReference type="Proteomes" id="UP000688947">
    <property type="component" value="Unassembled WGS sequence"/>
</dbReference>
<feature type="compositionally biased region" description="Basic and acidic residues" evidence="1">
    <location>
        <begin position="1"/>
        <end position="14"/>
    </location>
</feature>
<dbReference type="VEuPathDB" id="FungiDB:PC110_g21663"/>
<accession>A0A8T1UP20</accession>